<evidence type="ECO:0000259" key="7">
    <source>
        <dbReference type="Pfam" id="PF10590"/>
    </source>
</evidence>
<dbReference type="NCBIfam" id="NF004231">
    <property type="entry name" value="PRK05679.1"/>
    <property type="match status" value="1"/>
</dbReference>
<dbReference type="SUPFAM" id="SSF50475">
    <property type="entry name" value="FMN-binding split barrel"/>
    <property type="match status" value="1"/>
</dbReference>
<dbReference type="InterPro" id="IPR019576">
    <property type="entry name" value="Pyridoxamine_oxidase_dimer_C"/>
</dbReference>
<evidence type="ECO:0000256" key="5">
    <source>
        <dbReference type="PIRSR" id="PIRSR000190-2"/>
    </source>
</evidence>
<gene>
    <name evidence="8" type="ORF">SAMN05216223_13529</name>
</gene>
<evidence type="ECO:0000313" key="9">
    <source>
        <dbReference type="Proteomes" id="UP000236754"/>
    </source>
</evidence>
<evidence type="ECO:0000256" key="4">
    <source>
        <dbReference type="ARBA" id="ARBA00023002"/>
    </source>
</evidence>
<protein>
    <submittedName>
        <fullName evidence="8">Pyridoxamine 5'-phosphate oxidase</fullName>
    </submittedName>
</protein>
<dbReference type="Gene3D" id="2.30.110.10">
    <property type="entry name" value="Electron Transport, Fmn-binding Protein, Chain A"/>
    <property type="match status" value="1"/>
</dbReference>
<dbReference type="PANTHER" id="PTHR10851:SF0">
    <property type="entry name" value="PYRIDOXINE-5'-PHOSPHATE OXIDASE"/>
    <property type="match status" value="1"/>
</dbReference>
<feature type="domain" description="Pyridoxine 5'-phosphate oxidase dimerisation C-terminal" evidence="7">
    <location>
        <begin position="201"/>
        <end position="242"/>
    </location>
</feature>
<comment type="cofactor">
    <cofactor evidence="5">
        <name>FMN</name>
        <dbReference type="ChEBI" id="CHEBI:58210"/>
    </cofactor>
    <text evidence="5">Binds 1 FMN per subunit.</text>
</comment>
<name>A0A1H6EGG4_9ACTN</name>
<dbReference type="PANTHER" id="PTHR10851">
    <property type="entry name" value="PYRIDOXINE-5-PHOSPHATE OXIDASE"/>
    <property type="match status" value="1"/>
</dbReference>
<feature type="binding site" evidence="5">
    <location>
        <position position="133"/>
    </location>
    <ligand>
        <name>FMN</name>
        <dbReference type="ChEBI" id="CHEBI:58210"/>
    </ligand>
</feature>
<dbReference type="AlphaFoldDB" id="A0A1H6EGG4"/>
<dbReference type="Pfam" id="PF10590">
    <property type="entry name" value="PNP_phzG_C"/>
    <property type="match status" value="1"/>
</dbReference>
<dbReference type="InterPro" id="IPR000659">
    <property type="entry name" value="Pyridox_Oxase"/>
</dbReference>
<dbReference type="Pfam" id="PF01243">
    <property type="entry name" value="PNPOx_N"/>
    <property type="match status" value="1"/>
</dbReference>
<evidence type="ECO:0000256" key="2">
    <source>
        <dbReference type="ARBA" id="ARBA00022630"/>
    </source>
</evidence>
<comment type="similarity">
    <text evidence="1">Belongs to the pyridoxamine 5'-phosphate oxidase family.</text>
</comment>
<keyword evidence="3 5" id="KW-0288">FMN</keyword>
<organism evidence="8 9">
    <name type="scientific">Actinacidiphila yanglinensis</name>
    <dbReference type="NCBI Taxonomy" id="310779"/>
    <lineage>
        <taxon>Bacteria</taxon>
        <taxon>Bacillati</taxon>
        <taxon>Actinomycetota</taxon>
        <taxon>Actinomycetes</taxon>
        <taxon>Kitasatosporales</taxon>
        <taxon>Streptomycetaceae</taxon>
        <taxon>Actinacidiphila</taxon>
    </lineage>
</organism>
<dbReference type="GO" id="GO:0010181">
    <property type="term" value="F:FMN binding"/>
    <property type="evidence" value="ECO:0007669"/>
    <property type="project" value="InterPro"/>
</dbReference>
<accession>A0A1H6EGG4</accession>
<evidence type="ECO:0000259" key="6">
    <source>
        <dbReference type="Pfam" id="PF01243"/>
    </source>
</evidence>
<reference evidence="8 9" key="1">
    <citation type="submission" date="2016-10" db="EMBL/GenBank/DDBJ databases">
        <authorList>
            <person name="de Groot N.N."/>
        </authorList>
    </citation>
    <scope>NUCLEOTIDE SEQUENCE [LARGE SCALE GENOMIC DNA]</scope>
    <source>
        <strain evidence="8 9">CGMCC 4.2023</strain>
    </source>
</reference>
<dbReference type="GO" id="GO:0008615">
    <property type="term" value="P:pyridoxine biosynthetic process"/>
    <property type="evidence" value="ECO:0007669"/>
    <property type="project" value="InterPro"/>
</dbReference>
<feature type="binding site" evidence="5">
    <location>
        <position position="223"/>
    </location>
    <ligand>
        <name>FMN</name>
        <dbReference type="ChEBI" id="CHEBI:58210"/>
    </ligand>
</feature>
<evidence type="ECO:0000256" key="1">
    <source>
        <dbReference type="ARBA" id="ARBA00007301"/>
    </source>
</evidence>
<dbReference type="InterPro" id="IPR011576">
    <property type="entry name" value="Pyridox_Oxase_N"/>
</dbReference>
<evidence type="ECO:0000313" key="8">
    <source>
        <dbReference type="EMBL" id="SEG95905.1"/>
    </source>
</evidence>
<proteinExistence type="inferred from homology"/>
<feature type="binding site" evidence="5">
    <location>
        <position position="213"/>
    </location>
    <ligand>
        <name>FMN</name>
        <dbReference type="ChEBI" id="CHEBI:58210"/>
    </ligand>
</feature>
<keyword evidence="4" id="KW-0560">Oxidoreductase</keyword>
<sequence length="242" mass="25911">MDGTAERPGTESGMASEDGFDDEALLARTRAAPVLAGPLPHLDPAAVPDAPGPLFAEWLDEALVAGVPEPHVMTLSTAAADGTPSARVLILRGIDTAGCAYDFAADSRSSKGRDLAANPRAALTWYWPALGRQIRMAGRVDVLDRDAAARDFLGRGARARAAAFAGTTSTPLSGPGEYDEALRAARDLVAAEPDRVPDTHTVYRLRAQEAEFWQADPARFHVRVRYTRRPAPQGWTCGLLWP</sequence>
<feature type="domain" description="Pyridoxamine 5'-phosphate oxidase N-terminal" evidence="6">
    <location>
        <begin position="59"/>
        <end position="193"/>
    </location>
</feature>
<dbReference type="InterPro" id="IPR012349">
    <property type="entry name" value="Split_barrel_FMN-bd"/>
</dbReference>
<dbReference type="EMBL" id="FNVU01000035">
    <property type="protein sequence ID" value="SEG95905.1"/>
    <property type="molecule type" value="Genomic_DNA"/>
</dbReference>
<dbReference type="GO" id="GO:0004733">
    <property type="term" value="F:pyridoxamine phosphate oxidase activity"/>
    <property type="evidence" value="ECO:0007669"/>
    <property type="project" value="InterPro"/>
</dbReference>
<feature type="binding site" evidence="5">
    <location>
        <position position="111"/>
    </location>
    <ligand>
        <name>FMN</name>
        <dbReference type="ChEBI" id="CHEBI:58210"/>
    </ligand>
</feature>
<keyword evidence="2" id="KW-0285">Flavoprotein</keyword>
<dbReference type="PIRSF" id="PIRSF000190">
    <property type="entry name" value="Pyd_amn-ph_oxd"/>
    <property type="match status" value="1"/>
</dbReference>
<keyword evidence="9" id="KW-1185">Reference proteome</keyword>
<evidence type="ECO:0000256" key="3">
    <source>
        <dbReference type="ARBA" id="ARBA00022643"/>
    </source>
</evidence>
<dbReference type="Proteomes" id="UP000236754">
    <property type="component" value="Unassembled WGS sequence"/>
</dbReference>